<proteinExistence type="predicted"/>
<sequence>MSYLKKYSVLVLLLSVFVPAVCVSQTNPPPVAMPTQQNKIIVDKIIEAANYKTYFTDYCLAKINATAEKEKWNDQKTNEITGSINFRNFRDAVYNMFAFYNEVELEELLSKYKKDSSYQTQNVITANKIVTSNLEIFAKSLVEGRYVK</sequence>
<gene>
    <name evidence="2" type="ORF">GON26_03310</name>
</gene>
<comment type="caution">
    <text evidence="2">The sequence shown here is derived from an EMBL/GenBank/DDBJ whole genome shotgun (WGS) entry which is preliminary data.</text>
</comment>
<feature type="chain" id="PRO_5026287091" description="DUF4476 domain-containing protein" evidence="1">
    <location>
        <begin position="21"/>
        <end position="148"/>
    </location>
</feature>
<evidence type="ECO:0000256" key="1">
    <source>
        <dbReference type="SAM" id="SignalP"/>
    </source>
</evidence>
<accession>A0A6I4NQE1</accession>
<name>A0A6I4NQE1_9FLAO</name>
<organism evidence="2 3">
    <name type="scientific">Flavobacterium hydrocarbonoxydans</name>
    <dbReference type="NCBI Taxonomy" id="2683249"/>
    <lineage>
        <taxon>Bacteria</taxon>
        <taxon>Pseudomonadati</taxon>
        <taxon>Bacteroidota</taxon>
        <taxon>Flavobacteriia</taxon>
        <taxon>Flavobacteriales</taxon>
        <taxon>Flavobacteriaceae</taxon>
        <taxon>Flavobacterium</taxon>
    </lineage>
</organism>
<protein>
    <recommendedName>
        <fullName evidence="4">DUF4476 domain-containing protein</fullName>
    </recommendedName>
</protein>
<dbReference type="Proteomes" id="UP000471501">
    <property type="component" value="Unassembled WGS sequence"/>
</dbReference>
<dbReference type="EMBL" id="WSTB01000002">
    <property type="protein sequence ID" value="MWB93374.1"/>
    <property type="molecule type" value="Genomic_DNA"/>
</dbReference>
<evidence type="ECO:0008006" key="4">
    <source>
        <dbReference type="Google" id="ProtNLM"/>
    </source>
</evidence>
<reference evidence="2 3" key="1">
    <citation type="submission" date="2019-12" db="EMBL/GenBank/DDBJ databases">
        <authorList>
            <person name="Kim Y.S."/>
        </authorList>
    </citation>
    <scope>NUCLEOTIDE SEQUENCE [LARGE SCALE GENOMIC DNA]</scope>
    <source>
        <strain evidence="2 3">GA093</strain>
    </source>
</reference>
<keyword evidence="1" id="KW-0732">Signal</keyword>
<evidence type="ECO:0000313" key="3">
    <source>
        <dbReference type="Proteomes" id="UP000471501"/>
    </source>
</evidence>
<keyword evidence="3" id="KW-1185">Reference proteome</keyword>
<feature type="signal peptide" evidence="1">
    <location>
        <begin position="1"/>
        <end position="20"/>
    </location>
</feature>
<evidence type="ECO:0000313" key="2">
    <source>
        <dbReference type="EMBL" id="MWB93374.1"/>
    </source>
</evidence>
<dbReference type="RefSeq" id="WP_160373309.1">
    <property type="nucleotide sequence ID" value="NZ_WSTB01000002.1"/>
</dbReference>
<dbReference type="AlphaFoldDB" id="A0A6I4NQE1"/>